<sequence length="54" mass="6185">MTLIAFMRCSPEIQCIGKKDGTINAEKGDVHHITTLFPRTVLSSQRWSGYRQYV</sequence>
<keyword evidence="2" id="KW-1185">Reference proteome</keyword>
<name>A0A1Q5TEL6_9GAMM</name>
<organism evidence="1 2">
    <name type="scientific">Xenorhabdus eapokensis</name>
    <dbReference type="NCBI Taxonomy" id="1873482"/>
    <lineage>
        <taxon>Bacteria</taxon>
        <taxon>Pseudomonadati</taxon>
        <taxon>Pseudomonadota</taxon>
        <taxon>Gammaproteobacteria</taxon>
        <taxon>Enterobacterales</taxon>
        <taxon>Morganellaceae</taxon>
        <taxon>Xenorhabdus</taxon>
    </lineage>
</organism>
<dbReference type="Proteomes" id="UP000186268">
    <property type="component" value="Unassembled WGS sequence"/>
</dbReference>
<gene>
    <name evidence="1" type="ORF">Xedl_03820</name>
</gene>
<reference evidence="1 2" key="1">
    <citation type="submission" date="2016-09" db="EMBL/GenBank/DDBJ databases">
        <title>Xenorhabdus thuongxuanensis sp. nov. and Xenorhabdus eapokensis sp. nov., isolated from Steinernema species.</title>
        <authorList>
            <person name="Kaempfer P."/>
            <person name="Tobias N.J."/>
            <person name="Phan Ke L."/>
            <person name="Bode H.B."/>
            <person name="Glaeser S.P."/>
        </authorList>
    </citation>
    <scope>NUCLEOTIDE SEQUENCE [LARGE SCALE GENOMIC DNA]</scope>
    <source>
        <strain evidence="1 2">DL20</strain>
    </source>
</reference>
<protein>
    <submittedName>
        <fullName evidence="1">Uncharacterized protein</fullName>
    </submittedName>
</protein>
<proteinExistence type="predicted"/>
<evidence type="ECO:0000313" key="2">
    <source>
        <dbReference type="Proteomes" id="UP000186268"/>
    </source>
</evidence>
<accession>A0A1Q5TEL6</accession>
<dbReference type="EMBL" id="MKGQ01000077">
    <property type="protein sequence ID" value="OKO98678.1"/>
    <property type="molecule type" value="Genomic_DNA"/>
</dbReference>
<comment type="caution">
    <text evidence="1">The sequence shown here is derived from an EMBL/GenBank/DDBJ whole genome shotgun (WGS) entry which is preliminary data.</text>
</comment>
<evidence type="ECO:0000313" key="1">
    <source>
        <dbReference type="EMBL" id="OKO98678.1"/>
    </source>
</evidence>
<dbReference type="AlphaFoldDB" id="A0A1Q5TEL6"/>